<protein>
    <recommendedName>
        <fullName evidence="2">Calcineurin-like phosphoesterase domain-containing protein</fullName>
    </recommendedName>
</protein>
<dbReference type="Pfam" id="PF00149">
    <property type="entry name" value="Metallophos"/>
    <property type="match status" value="1"/>
</dbReference>
<evidence type="ECO:0000256" key="1">
    <source>
        <dbReference type="SAM" id="MobiDB-lite"/>
    </source>
</evidence>
<dbReference type="PANTHER" id="PTHR36492:SF2">
    <property type="entry name" value="[ACYL-CARRIER-PROTEIN] PHOSPHODIESTERASE PPTH"/>
    <property type="match status" value="1"/>
</dbReference>
<evidence type="ECO:0000313" key="4">
    <source>
        <dbReference type="Proteomes" id="UP001055712"/>
    </source>
</evidence>
<dbReference type="CDD" id="cd00838">
    <property type="entry name" value="MPP_superfamily"/>
    <property type="match status" value="1"/>
</dbReference>
<dbReference type="OrthoDB" id="550558at2759"/>
<dbReference type="PANTHER" id="PTHR36492">
    <property type="match status" value="1"/>
</dbReference>
<dbReference type="InterPro" id="IPR052963">
    <property type="entry name" value="Pantetheine_PDE"/>
</dbReference>
<comment type="caution">
    <text evidence="3">The sequence shown here is derived from an EMBL/GenBank/DDBJ whole genome shotgun (WGS) entry which is preliminary data.</text>
</comment>
<dbReference type="GO" id="GO:0016787">
    <property type="term" value="F:hydrolase activity"/>
    <property type="evidence" value="ECO:0007669"/>
    <property type="project" value="InterPro"/>
</dbReference>
<keyword evidence="4" id="KW-1185">Reference proteome</keyword>
<dbReference type="EMBL" id="SIDB01000001">
    <property type="protein sequence ID" value="KAI3437625.1"/>
    <property type="molecule type" value="Genomic_DNA"/>
</dbReference>
<proteinExistence type="predicted"/>
<sequence>MRVFAATDLHVDYEENMEWCRSIDHDVYREDVLVVSGDVSDELGALEQALGCLAAKFAAVFYCVGNHELWVRKKDRAAGVLDSVAKLRCVLDLCQRLGVHTQPVRVGNLWLAPLFSWHHKSFDCEADIPGVPPASAWTIADYTHCVWPSDIPGGQELGSLELAHWFDGLNDTPAWRQLLSSRHECDVIALAHFLPYQALLPEKRYLYYPPLAKAVGSAPLAARLAELQPDLDLCFVGHTHFAWDATIGGVRYIQAPLCAPRERQRRLPTIGFGASMERAEADPVAAGWLPLEVYRCFVPAGWKEELKRHISSNLVPGEPTDGLLASRQAQSSAAQQVGQLLQTQQQPQQQRQQPQPQQQEQQQQLLDEWVAEGWQRLRHGAAAPDQKARWSEYYAGEQRRPHDTEMAPWVAKTYAKRFQRAARLAAAATSSSDESGLEPDAI</sequence>
<evidence type="ECO:0000259" key="2">
    <source>
        <dbReference type="Pfam" id="PF00149"/>
    </source>
</evidence>
<reference evidence="3" key="1">
    <citation type="journal article" date="2019" name="Plant J.">
        <title>Chlorella vulgaris genome assembly and annotation reveals the molecular basis for metabolic acclimation to high light conditions.</title>
        <authorList>
            <person name="Cecchin M."/>
            <person name="Marcolungo L."/>
            <person name="Rossato M."/>
            <person name="Girolomoni L."/>
            <person name="Cosentino E."/>
            <person name="Cuine S."/>
            <person name="Li-Beisson Y."/>
            <person name="Delledonne M."/>
            <person name="Ballottari M."/>
        </authorList>
    </citation>
    <scope>NUCLEOTIDE SEQUENCE</scope>
    <source>
        <strain evidence="3">211/11P</strain>
    </source>
</reference>
<name>A0A9D4TXP9_CHLVU</name>
<organism evidence="3 4">
    <name type="scientific">Chlorella vulgaris</name>
    <name type="common">Green alga</name>
    <dbReference type="NCBI Taxonomy" id="3077"/>
    <lineage>
        <taxon>Eukaryota</taxon>
        <taxon>Viridiplantae</taxon>
        <taxon>Chlorophyta</taxon>
        <taxon>core chlorophytes</taxon>
        <taxon>Trebouxiophyceae</taxon>
        <taxon>Chlorellales</taxon>
        <taxon>Chlorellaceae</taxon>
        <taxon>Chlorella clade</taxon>
        <taxon>Chlorella</taxon>
    </lineage>
</organism>
<gene>
    <name evidence="3" type="ORF">D9Q98_000077</name>
</gene>
<dbReference type="InterPro" id="IPR029052">
    <property type="entry name" value="Metallo-depent_PP-like"/>
</dbReference>
<feature type="domain" description="Calcineurin-like phosphoesterase" evidence="2">
    <location>
        <begin position="1"/>
        <end position="240"/>
    </location>
</feature>
<dbReference type="SUPFAM" id="SSF56300">
    <property type="entry name" value="Metallo-dependent phosphatases"/>
    <property type="match status" value="1"/>
</dbReference>
<dbReference type="Gene3D" id="3.60.21.10">
    <property type="match status" value="1"/>
</dbReference>
<accession>A0A9D4TXP9</accession>
<dbReference type="Proteomes" id="UP001055712">
    <property type="component" value="Unassembled WGS sequence"/>
</dbReference>
<feature type="region of interest" description="Disordered" evidence="1">
    <location>
        <begin position="334"/>
        <end position="364"/>
    </location>
</feature>
<reference evidence="3" key="2">
    <citation type="submission" date="2020-11" db="EMBL/GenBank/DDBJ databases">
        <authorList>
            <person name="Cecchin M."/>
            <person name="Marcolungo L."/>
            <person name="Rossato M."/>
            <person name="Girolomoni L."/>
            <person name="Cosentino E."/>
            <person name="Cuine S."/>
            <person name="Li-Beisson Y."/>
            <person name="Delledonne M."/>
            <person name="Ballottari M."/>
        </authorList>
    </citation>
    <scope>NUCLEOTIDE SEQUENCE</scope>
    <source>
        <strain evidence="3">211/11P</strain>
        <tissue evidence="3">Whole cell</tissue>
    </source>
</reference>
<dbReference type="InterPro" id="IPR004843">
    <property type="entry name" value="Calcineurin-like_PHP"/>
</dbReference>
<evidence type="ECO:0000313" key="3">
    <source>
        <dbReference type="EMBL" id="KAI3437625.1"/>
    </source>
</evidence>
<dbReference type="AlphaFoldDB" id="A0A9D4TXP9"/>